<protein>
    <recommendedName>
        <fullName evidence="3">Alanine--tRNA ligase</fullName>
        <ecNumber evidence="2">6.1.1.7</ecNumber>
    </recommendedName>
    <alternativeName>
        <fullName evidence="15">Alanyl-tRNA synthetase</fullName>
    </alternativeName>
    <alternativeName>
        <fullName evidence="14">eEF-1B gamma</fullName>
    </alternativeName>
</protein>
<dbReference type="SUPFAM" id="SSF55186">
    <property type="entry name" value="ThrRS/AlaRS common domain"/>
    <property type="match status" value="1"/>
</dbReference>
<feature type="domain" description="GST C-terminal" evidence="19">
    <location>
        <begin position="1055"/>
        <end position="1185"/>
    </location>
</feature>
<dbReference type="Gene3D" id="3.30.930.10">
    <property type="entry name" value="Bira Bifunctional Protein, Domain 2"/>
    <property type="match status" value="1"/>
</dbReference>
<dbReference type="PROSITE" id="PS50860">
    <property type="entry name" value="AA_TRNA_LIGASE_II_ALA"/>
    <property type="match status" value="1"/>
</dbReference>
<evidence type="ECO:0000259" key="19">
    <source>
        <dbReference type="PROSITE" id="PS50405"/>
    </source>
</evidence>
<comment type="subunit">
    <text evidence="17">Monomer.</text>
</comment>
<dbReference type="GO" id="GO:0005739">
    <property type="term" value="C:mitochondrion"/>
    <property type="evidence" value="ECO:0007669"/>
    <property type="project" value="TreeGrafter"/>
</dbReference>
<keyword evidence="4" id="KW-0963">Cytoplasm</keyword>
<evidence type="ECO:0000256" key="15">
    <source>
        <dbReference type="ARBA" id="ARBA00032577"/>
    </source>
</evidence>
<dbReference type="Gene3D" id="3.10.310.40">
    <property type="match status" value="1"/>
</dbReference>
<dbReference type="PROSITE" id="PS50405">
    <property type="entry name" value="GST_CTER"/>
    <property type="match status" value="1"/>
</dbReference>
<feature type="binding site" evidence="17">
    <location>
        <position position="609"/>
    </location>
    <ligand>
        <name>Zn(2+)</name>
        <dbReference type="ChEBI" id="CHEBI:29105"/>
    </ligand>
</feature>
<keyword evidence="11 17" id="KW-0694">RNA-binding</keyword>
<evidence type="ECO:0000256" key="2">
    <source>
        <dbReference type="ARBA" id="ARBA00013168"/>
    </source>
</evidence>
<dbReference type="InterPro" id="IPR018164">
    <property type="entry name" value="Ala-tRNA-synth_IIc_N"/>
</dbReference>
<keyword evidence="12 17" id="KW-0648">Protein biosynthesis</keyword>
<dbReference type="FunFam" id="3.30.930.10:FF:000011">
    <property type="entry name" value="Alanine--tRNA ligase, cytoplasmic"/>
    <property type="match status" value="1"/>
</dbReference>
<feature type="binding site" evidence="17">
    <location>
        <position position="724"/>
    </location>
    <ligand>
        <name>Zn(2+)</name>
        <dbReference type="ChEBI" id="CHEBI:29105"/>
    </ligand>
</feature>
<dbReference type="InterPro" id="IPR018162">
    <property type="entry name" value="Ala-tRNA-ligase_IIc_anticod-bd"/>
</dbReference>
<dbReference type="OrthoDB" id="2423964at2759"/>
<dbReference type="Gene3D" id="1.20.1050.10">
    <property type="match status" value="1"/>
</dbReference>
<dbReference type="InterPro" id="IPR023033">
    <property type="entry name" value="Ala_tRNA_ligase_euk/bac"/>
</dbReference>
<evidence type="ECO:0000256" key="16">
    <source>
        <dbReference type="ARBA" id="ARBA00048300"/>
    </source>
</evidence>
<dbReference type="InterPro" id="IPR036282">
    <property type="entry name" value="Glutathione-S-Trfase_C_sf"/>
</dbReference>
<dbReference type="GO" id="GO:0000049">
    <property type="term" value="F:tRNA binding"/>
    <property type="evidence" value="ECO:0007669"/>
    <property type="project" value="UniProtKB-KW"/>
</dbReference>
<comment type="function">
    <text evidence="17">Catalyzes the attachment of alanine to tRNA(Ala) in a two-step reaction: alanine is first activated by ATP to form Ala-AMP and then transferred to the acceptor end of tRNA(Ala). Also edits incorrectly charged tRNA(Ala) via its editing domain.</text>
</comment>
<evidence type="ECO:0000256" key="14">
    <source>
        <dbReference type="ARBA" id="ARBA00030426"/>
    </source>
</evidence>
<dbReference type="GO" id="GO:0008270">
    <property type="term" value="F:zinc ion binding"/>
    <property type="evidence" value="ECO:0007669"/>
    <property type="project" value="UniProtKB-UniRule"/>
</dbReference>
<evidence type="ECO:0000256" key="9">
    <source>
        <dbReference type="ARBA" id="ARBA00022833"/>
    </source>
</evidence>
<evidence type="ECO:0000256" key="5">
    <source>
        <dbReference type="ARBA" id="ARBA00022555"/>
    </source>
</evidence>
<keyword evidence="10 17" id="KW-0067">ATP-binding</keyword>
<feature type="coiled-coil region" evidence="18">
    <location>
        <begin position="815"/>
        <end position="842"/>
    </location>
</feature>
<evidence type="ECO:0000256" key="3">
    <source>
        <dbReference type="ARBA" id="ARBA00017959"/>
    </source>
</evidence>
<dbReference type="FunFam" id="3.10.310.40:FF:000002">
    <property type="entry name" value="alanine--tRNA ligase, cytoplasmic"/>
    <property type="match status" value="1"/>
</dbReference>
<dbReference type="GO" id="GO:0002161">
    <property type="term" value="F:aminoacyl-tRNA deacylase activity"/>
    <property type="evidence" value="ECO:0007669"/>
    <property type="project" value="TreeGrafter"/>
</dbReference>
<dbReference type="SMART" id="SM00863">
    <property type="entry name" value="tRNA_SAD"/>
    <property type="match status" value="1"/>
</dbReference>
<dbReference type="Pfam" id="PF07973">
    <property type="entry name" value="tRNA_SAD"/>
    <property type="match status" value="1"/>
</dbReference>
<feature type="binding site" evidence="17">
    <location>
        <position position="728"/>
    </location>
    <ligand>
        <name>Zn(2+)</name>
        <dbReference type="ChEBI" id="CHEBI:29105"/>
    </ligand>
</feature>
<dbReference type="SUPFAM" id="SSF47616">
    <property type="entry name" value="GST C-terminal domain-like"/>
    <property type="match status" value="1"/>
</dbReference>
<dbReference type="NCBIfam" id="TIGR00344">
    <property type="entry name" value="alaS"/>
    <property type="match status" value="1"/>
</dbReference>
<dbReference type="InterPro" id="IPR050058">
    <property type="entry name" value="Ala-tRNA_ligase"/>
</dbReference>
<dbReference type="InterPro" id="IPR010987">
    <property type="entry name" value="Glutathione-S-Trfase_C-like"/>
</dbReference>
<keyword evidence="13 17" id="KW-0030">Aminoacyl-tRNA synthetase</keyword>
<evidence type="ECO:0000256" key="11">
    <source>
        <dbReference type="ARBA" id="ARBA00022884"/>
    </source>
</evidence>
<dbReference type="FunFam" id="3.30.980.10:FF:000004">
    <property type="entry name" value="Alanine--tRNA ligase, cytoplasmic"/>
    <property type="match status" value="1"/>
</dbReference>
<dbReference type="CDD" id="cd00673">
    <property type="entry name" value="AlaRS_core"/>
    <property type="match status" value="1"/>
</dbReference>
<dbReference type="GO" id="GO:0006419">
    <property type="term" value="P:alanyl-tRNA aminoacylation"/>
    <property type="evidence" value="ECO:0007669"/>
    <property type="project" value="InterPro"/>
</dbReference>
<accession>A0A232EEH7</accession>
<keyword evidence="9 17" id="KW-0862">Zinc</keyword>
<evidence type="ECO:0000256" key="8">
    <source>
        <dbReference type="ARBA" id="ARBA00022741"/>
    </source>
</evidence>
<keyword evidence="5 17" id="KW-0820">tRNA-binding</keyword>
<dbReference type="STRING" id="543379.A0A232EEH7"/>
<evidence type="ECO:0000256" key="10">
    <source>
        <dbReference type="ARBA" id="ARBA00022840"/>
    </source>
</evidence>
<dbReference type="GO" id="GO:0004813">
    <property type="term" value="F:alanine-tRNA ligase activity"/>
    <property type="evidence" value="ECO:0007669"/>
    <property type="project" value="UniProtKB-UniRule"/>
</dbReference>
<evidence type="ECO:0000256" key="1">
    <source>
        <dbReference type="ARBA" id="ARBA00008429"/>
    </source>
</evidence>
<dbReference type="Pfam" id="PF00043">
    <property type="entry name" value="GST_C"/>
    <property type="match status" value="1"/>
</dbReference>
<feature type="domain" description="Alanyl-transfer RNA synthetases family profile" evidence="20">
    <location>
        <begin position="4"/>
        <end position="767"/>
    </location>
</feature>
<dbReference type="SUPFAM" id="SSF55681">
    <property type="entry name" value="Class II aaRS and biotin synthetases"/>
    <property type="match status" value="1"/>
</dbReference>
<evidence type="ECO:0000256" key="12">
    <source>
        <dbReference type="ARBA" id="ARBA00022917"/>
    </source>
</evidence>
<dbReference type="InterPro" id="IPR018163">
    <property type="entry name" value="Thr/Ala-tRNA-synth_IIc_edit"/>
</dbReference>
<dbReference type="PRINTS" id="PR00980">
    <property type="entry name" value="TRNASYNTHALA"/>
</dbReference>
<dbReference type="InterPro" id="IPR003156">
    <property type="entry name" value="DHHA1_dom"/>
</dbReference>
<sequence>MAGKTAKDIRQAYIDFFKSKDHEYVHSSSTIPHDDPTLLFTNAGMNQFKPIFLGTVDPNSDMAKWVRVVNSQKCIRAGGKHNDLDDVGKDVYHHTFFEMMGNWSFGDYFKKEICEWAWEFLTQQLNLPADRLYVTYFGGDEKSNLKPDEECKNFWLSLGVPESHVLPGSMKDNFWEMGETGPCGPCSELHYDRIGGREAAHLVNMDDPDVLEIWNLVFIQYNREQNGELQPLPKKHIDCGLGLERLVSVIQNKRSNYDTDLFTPLFDAIQKGTGAPAYQGRVGNDDKDGIDMAYRVLADHARTITIALADGGVPDNTGRGYVIRRILRRAVRYATEKLNAQPGFFATLINVVVELLGDVFPEVKRDPQSIIDIVNEEEVQFLKTLSRGRNLLNRTIAKLESTKVVPGDVAWRLYDTYGFPVDLTQLMAEEKGLTIDVAAYEEAKKLAIIASQGKAGGVNDQINLDVHAITELQNKGVKTTDDSPKYNYKVEKTEKYAEYTFAPCTGTVLALRKDKTFVDEVKSGDEVGVLLDQTNFYAEQGGQIYDEGFLVKVDDESTEIRVTNVQVRGGYVLHIGTVGEGTLKKGDKLYLNVDTSRRRLIMSNHTATHALNHALRSVLGTDADQKGSLVAPDRLRFDFTNKGAMTAEQVKKTEQFTNLMVKEDKEIYAKESPLAIARTIQGLRAMFGETYPDPVRVVSMGVTVEELEKDPLSPAGAKTSVEFCGGTHLHRTGHIGDFVIASEEAIAKGIRRIVALTGPEASKALKKAELLQNNLNQIKSSVETVKDSATSKEIVKKIVELTDDVSHAVIPYWKKEEMRSELKALKKALDDKERSAKAAVANAVVETAVNIIESNKGAPVLVEVLNAFNNTKALDAALKKVKAISPETSALFISVDEDEKKIFALSAVPKSAIAKGLKANEWIQSIASLMQGRGGGKPESAQASGPNISCLKEALATAKTYAYSVLKLEEETKTCVDTSCSKSTSEPSVYANTGSVKGYLVQIAARYAGKCLKVQNHTKNTRENGPIVYKDDTITLNDGNAIAFYLADDQLKGTDLFAQSEVLQWMSFSDNHILPSVCSWVLPTVGAVKSSKDSTKEARNNVLQILEALNKTLLKKTYLVGERITLADIAVFVTLSPAYQHTLDLETRKKYQNTNRWFETILQQSNVKTVDQQQQFAHNHHIGSFQCEVSKS</sequence>
<dbReference type="InterPro" id="IPR002318">
    <property type="entry name" value="Ala-tRNA-lgiase_IIc"/>
</dbReference>
<dbReference type="CDD" id="cd03181">
    <property type="entry name" value="GST_C_EF1Bgamma_like"/>
    <property type="match status" value="1"/>
</dbReference>
<dbReference type="InterPro" id="IPR012947">
    <property type="entry name" value="tRNA_SAD"/>
</dbReference>
<dbReference type="Pfam" id="PF02272">
    <property type="entry name" value="DHHA1"/>
    <property type="match status" value="1"/>
</dbReference>
<keyword evidence="8 17" id="KW-0547">Nucleotide-binding</keyword>
<proteinExistence type="inferred from homology"/>
<organism evidence="21 22">
    <name type="scientific">Trichomalopsis sarcophagae</name>
    <dbReference type="NCBI Taxonomy" id="543379"/>
    <lineage>
        <taxon>Eukaryota</taxon>
        <taxon>Metazoa</taxon>
        <taxon>Ecdysozoa</taxon>
        <taxon>Arthropoda</taxon>
        <taxon>Hexapoda</taxon>
        <taxon>Insecta</taxon>
        <taxon>Pterygota</taxon>
        <taxon>Neoptera</taxon>
        <taxon>Endopterygota</taxon>
        <taxon>Hymenoptera</taxon>
        <taxon>Apocrita</taxon>
        <taxon>Proctotrupomorpha</taxon>
        <taxon>Chalcidoidea</taxon>
        <taxon>Pteromalidae</taxon>
        <taxon>Pteromalinae</taxon>
        <taxon>Trichomalopsis</taxon>
    </lineage>
</organism>
<dbReference type="Gene3D" id="2.40.30.130">
    <property type="match status" value="1"/>
</dbReference>
<dbReference type="SUPFAM" id="SSF101353">
    <property type="entry name" value="Putative anticodon-binding domain of alanyl-tRNA synthetase (AlaRS)"/>
    <property type="match status" value="1"/>
</dbReference>
<reference evidence="21 22" key="1">
    <citation type="journal article" date="2017" name="Curr. Biol.">
        <title>The Evolution of Venom by Co-option of Single-Copy Genes.</title>
        <authorList>
            <person name="Martinson E.O."/>
            <person name="Mrinalini"/>
            <person name="Kelkar Y.D."/>
            <person name="Chang C.H."/>
            <person name="Werren J.H."/>
        </authorList>
    </citation>
    <scope>NUCLEOTIDE SEQUENCE [LARGE SCALE GENOMIC DNA]</scope>
    <source>
        <strain evidence="21 22">Alberta</strain>
        <tissue evidence="21">Whole body</tissue>
    </source>
</reference>
<feature type="coiled-coil region" evidence="18">
    <location>
        <begin position="761"/>
        <end position="788"/>
    </location>
</feature>
<dbReference type="FunFam" id="1.20.1050.10:FF:000006">
    <property type="entry name" value="Elongation factor 1 gamma"/>
    <property type="match status" value="1"/>
</dbReference>
<dbReference type="HAMAP" id="MF_00036_B">
    <property type="entry name" value="Ala_tRNA_synth_B"/>
    <property type="match status" value="1"/>
</dbReference>
<keyword evidence="22" id="KW-1185">Reference proteome</keyword>
<dbReference type="InterPro" id="IPR004046">
    <property type="entry name" value="GST_C"/>
</dbReference>
<evidence type="ECO:0000256" key="4">
    <source>
        <dbReference type="ARBA" id="ARBA00022490"/>
    </source>
</evidence>
<dbReference type="SUPFAM" id="SSF50447">
    <property type="entry name" value="Translation proteins"/>
    <property type="match status" value="1"/>
</dbReference>
<evidence type="ECO:0000259" key="20">
    <source>
        <dbReference type="PROSITE" id="PS50860"/>
    </source>
</evidence>
<dbReference type="PANTHER" id="PTHR11777:SF9">
    <property type="entry name" value="ALANINE--TRNA LIGASE, CYTOPLASMIC"/>
    <property type="match status" value="1"/>
</dbReference>
<name>A0A232EEH7_9HYME</name>
<dbReference type="AlphaFoldDB" id="A0A232EEH7"/>
<keyword evidence="6 17" id="KW-0436">Ligase</keyword>
<evidence type="ECO:0000256" key="17">
    <source>
        <dbReference type="HAMAP-Rule" id="MF_03133"/>
    </source>
</evidence>
<evidence type="ECO:0000313" key="22">
    <source>
        <dbReference type="Proteomes" id="UP000215335"/>
    </source>
</evidence>
<dbReference type="Gene3D" id="3.30.980.10">
    <property type="entry name" value="Threonyl-trna Synthetase, Chain A, domain 2"/>
    <property type="match status" value="1"/>
</dbReference>
<dbReference type="EMBL" id="NNAY01005342">
    <property type="protein sequence ID" value="OXU16738.1"/>
    <property type="molecule type" value="Genomic_DNA"/>
</dbReference>
<evidence type="ECO:0000256" key="6">
    <source>
        <dbReference type="ARBA" id="ARBA00022598"/>
    </source>
</evidence>
<comment type="similarity">
    <text evidence="1">Belongs to the class-II aminoacyl-tRNA synthetase family. Alax-L subfamily.</text>
</comment>
<dbReference type="InterPro" id="IPR045864">
    <property type="entry name" value="aa-tRNA-synth_II/BPL/LPL"/>
</dbReference>
<dbReference type="GO" id="GO:0005524">
    <property type="term" value="F:ATP binding"/>
    <property type="evidence" value="ECO:0007669"/>
    <property type="project" value="UniProtKB-UniRule"/>
</dbReference>
<comment type="catalytic activity">
    <reaction evidence="16 17">
        <text>tRNA(Ala) + L-alanine + ATP = L-alanyl-tRNA(Ala) + AMP + diphosphate</text>
        <dbReference type="Rhea" id="RHEA:12540"/>
        <dbReference type="Rhea" id="RHEA-COMP:9657"/>
        <dbReference type="Rhea" id="RHEA-COMP:9923"/>
        <dbReference type="ChEBI" id="CHEBI:30616"/>
        <dbReference type="ChEBI" id="CHEBI:33019"/>
        <dbReference type="ChEBI" id="CHEBI:57972"/>
        <dbReference type="ChEBI" id="CHEBI:78442"/>
        <dbReference type="ChEBI" id="CHEBI:78497"/>
        <dbReference type="ChEBI" id="CHEBI:456215"/>
        <dbReference type="EC" id="6.1.1.7"/>
    </reaction>
</comment>
<comment type="cofactor">
    <cofactor evidence="17">
        <name>Zn(2+)</name>
        <dbReference type="ChEBI" id="CHEBI:29105"/>
    </cofactor>
    <text evidence="17">Binds 1 zinc ion per subunit.</text>
</comment>
<comment type="caution">
    <text evidence="21">The sequence shown here is derived from an EMBL/GenBank/DDBJ whole genome shotgun (WGS) entry which is preliminary data.</text>
</comment>
<dbReference type="InterPro" id="IPR018165">
    <property type="entry name" value="Ala-tRNA-synth_IIc_core"/>
</dbReference>
<dbReference type="EC" id="6.1.1.7" evidence="2"/>
<evidence type="ECO:0000256" key="13">
    <source>
        <dbReference type="ARBA" id="ARBA00023146"/>
    </source>
</evidence>
<feature type="binding site" evidence="17">
    <location>
        <position position="605"/>
    </location>
    <ligand>
        <name>Zn(2+)</name>
        <dbReference type="ChEBI" id="CHEBI:29105"/>
    </ligand>
</feature>
<keyword evidence="7 17" id="KW-0479">Metal-binding</keyword>
<dbReference type="Proteomes" id="UP000215335">
    <property type="component" value="Unassembled WGS sequence"/>
</dbReference>
<dbReference type="PANTHER" id="PTHR11777">
    <property type="entry name" value="ALANYL-TRNA SYNTHETASE"/>
    <property type="match status" value="1"/>
</dbReference>
<dbReference type="InterPro" id="IPR009000">
    <property type="entry name" value="Transl_B-barrel_sf"/>
</dbReference>
<evidence type="ECO:0000256" key="18">
    <source>
        <dbReference type="SAM" id="Coils"/>
    </source>
</evidence>
<gene>
    <name evidence="21" type="ORF">TSAR_010539</name>
</gene>
<evidence type="ECO:0000256" key="7">
    <source>
        <dbReference type="ARBA" id="ARBA00022723"/>
    </source>
</evidence>
<evidence type="ECO:0000313" key="21">
    <source>
        <dbReference type="EMBL" id="OXU16738.1"/>
    </source>
</evidence>
<comment type="domain">
    <text evidence="17">Consists of three domains; the N-terminal catalytic domain, the editing domain and the C-terminal C-Ala domain. The editing domain removes incorrectly charged amino acids, while the C-Ala domain, along with tRNA(Ala), serves as a bridge to cooperatively bring together the editing and aminoacylation centers thus stimulating deacylation of misacylated tRNAs.</text>
</comment>
<dbReference type="Pfam" id="PF01411">
    <property type="entry name" value="tRNA-synt_2c"/>
    <property type="match status" value="1"/>
</dbReference>
<keyword evidence="18" id="KW-0175">Coiled coil</keyword>